<dbReference type="SUPFAM" id="SSF52317">
    <property type="entry name" value="Class I glutamine amidotransferase-like"/>
    <property type="match status" value="1"/>
</dbReference>
<organism evidence="5 6">
    <name type="scientific">Marinobacterium mangrovicola</name>
    <dbReference type="NCBI Taxonomy" id="1476959"/>
    <lineage>
        <taxon>Bacteria</taxon>
        <taxon>Pseudomonadati</taxon>
        <taxon>Pseudomonadota</taxon>
        <taxon>Gammaproteobacteria</taxon>
        <taxon>Oceanospirillales</taxon>
        <taxon>Oceanospirillaceae</taxon>
        <taxon>Marinobacterium</taxon>
    </lineage>
</organism>
<dbReference type="PANTHER" id="PTHR43130">
    <property type="entry name" value="ARAC-FAMILY TRANSCRIPTIONAL REGULATOR"/>
    <property type="match status" value="1"/>
</dbReference>
<evidence type="ECO:0000256" key="1">
    <source>
        <dbReference type="ARBA" id="ARBA00023015"/>
    </source>
</evidence>
<dbReference type="InterPro" id="IPR052158">
    <property type="entry name" value="INH-QAR"/>
</dbReference>
<dbReference type="InterPro" id="IPR009057">
    <property type="entry name" value="Homeodomain-like_sf"/>
</dbReference>
<evidence type="ECO:0000313" key="6">
    <source>
        <dbReference type="Proteomes" id="UP000294546"/>
    </source>
</evidence>
<dbReference type="InterPro" id="IPR018062">
    <property type="entry name" value="HTH_AraC-typ_CS"/>
</dbReference>
<sequence>MHMYSTSPNTDVRFLLLPLPEFAMLPFGGFVDKLRFTADEEDYSRQHYCSWLILGDVQGYITSSSGVAVQVQAAASETQYSDFDYLVVFGGRSAMATQALAPRYRSILSTAVRQGVKLVSIDNACFLLAACGLLDGHKVAIHWRHEAEFRACYPRIEAVANQIYCFDGNVISCSGGSSAIDLAVEILARACGRSKALKGLSDMLVDEARSSVHLLKSQNREMTAVPHLGHSIALMRTWMASHKTTTELSEMIGISRRQLDRLFVDFHHVTARQYWTEMKLQHAKWRLLNSSHSIATIADEIGIADTSYFGKLFSKRFGMPPATFRRNGLTE</sequence>
<dbReference type="Gene3D" id="1.10.10.60">
    <property type="entry name" value="Homeodomain-like"/>
    <property type="match status" value="1"/>
</dbReference>
<keyword evidence="2" id="KW-0238">DNA-binding</keyword>
<feature type="domain" description="HTH araC/xylS-type" evidence="4">
    <location>
        <begin position="229"/>
        <end position="327"/>
    </location>
</feature>
<dbReference type="InterPro" id="IPR018060">
    <property type="entry name" value="HTH_AraC"/>
</dbReference>
<protein>
    <submittedName>
        <fullName evidence="5">AraC family transcriptional regulator with amidase-like domain</fullName>
    </submittedName>
</protein>
<dbReference type="EMBL" id="SMFU01000007">
    <property type="protein sequence ID" value="TCK09283.1"/>
    <property type="molecule type" value="Genomic_DNA"/>
</dbReference>
<keyword evidence="3" id="KW-0804">Transcription</keyword>
<dbReference type="InterPro" id="IPR029062">
    <property type="entry name" value="Class_I_gatase-like"/>
</dbReference>
<dbReference type="SUPFAM" id="SSF46689">
    <property type="entry name" value="Homeodomain-like"/>
    <property type="match status" value="1"/>
</dbReference>
<dbReference type="InterPro" id="IPR002818">
    <property type="entry name" value="DJ-1/PfpI"/>
</dbReference>
<gene>
    <name evidence="5" type="ORF">CLV83_1389</name>
</gene>
<dbReference type="Proteomes" id="UP000294546">
    <property type="component" value="Unassembled WGS sequence"/>
</dbReference>
<dbReference type="CDD" id="cd03136">
    <property type="entry name" value="GATase1_AraC_ArgR_like"/>
    <property type="match status" value="1"/>
</dbReference>
<accession>A0A4R1GPL9</accession>
<evidence type="ECO:0000259" key="4">
    <source>
        <dbReference type="PROSITE" id="PS01124"/>
    </source>
</evidence>
<evidence type="ECO:0000313" key="5">
    <source>
        <dbReference type="EMBL" id="TCK09283.1"/>
    </source>
</evidence>
<keyword evidence="1" id="KW-0805">Transcription regulation</keyword>
<dbReference type="PROSITE" id="PS00041">
    <property type="entry name" value="HTH_ARAC_FAMILY_1"/>
    <property type="match status" value="1"/>
</dbReference>
<name>A0A4R1GPL9_9GAMM</name>
<proteinExistence type="predicted"/>
<dbReference type="SMART" id="SM00342">
    <property type="entry name" value="HTH_ARAC"/>
    <property type="match status" value="1"/>
</dbReference>
<comment type="caution">
    <text evidence="5">The sequence shown here is derived from an EMBL/GenBank/DDBJ whole genome shotgun (WGS) entry which is preliminary data.</text>
</comment>
<reference evidence="5 6" key="1">
    <citation type="submission" date="2019-03" db="EMBL/GenBank/DDBJ databases">
        <title>Genomic Encyclopedia of Archaeal and Bacterial Type Strains, Phase II (KMG-II): from individual species to whole genera.</title>
        <authorList>
            <person name="Goeker M."/>
        </authorList>
    </citation>
    <scope>NUCLEOTIDE SEQUENCE [LARGE SCALE GENOMIC DNA]</scope>
    <source>
        <strain evidence="5 6">DSM 27697</strain>
    </source>
</reference>
<dbReference type="PROSITE" id="PS01124">
    <property type="entry name" value="HTH_ARAC_FAMILY_2"/>
    <property type="match status" value="1"/>
</dbReference>
<dbReference type="GO" id="GO:0003700">
    <property type="term" value="F:DNA-binding transcription factor activity"/>
    <property type="evidence" value="ECO:0007669"/>
    <property type="project" value="InterPro"/>
</dbReference>
<evidence type="ECO:0000256" key="3">
    <source>
        <dbReference type="ARBA" id="ARBA00023163"/>
    </source>
</evidence>
<dbReference type="Gene3D" id="3.40.50.880">
    <property type="match status" value="1"/>
</dbReference>
<dbReference type="GO" id="GO:0043565">
    <property type="term" value="F:sequence-specific DNA binding"/>
    <property type="evidence" value="ECO:0007669"/>
    <property type="project" value="InterPro"/>
</dbReference>
<keyword evidence="6" id="KW-1185">Reference proteome</keyword>
<dbReference type="AlphaFoldDB" id="A0A4R1GPL9"/>
<evidence type="ECO:0000256" key="2">
    <source>
        <dbReference type="ARBA" id="ARBA00023125"/>
    </source>
</evidence>
<dbReference type="Pfam" id="PF12833">
    <property type="entry name" value="HTH_18"/>
    <property type="match status" value="1"/>
</dbReference>
<dbReference type="Pfam" id="PF01965">
    <property type="entry name" value="DJ-1_PfpI"/>
    <property type="match status" value="1"/>
</dbReference>
<dbReference type="PANTHER" id="PTHR43130:SF3">
    <property type="entry name" value="HTH-TYPE TRANSCRIPTIONAL REGULATOR RV1931C"/>
    <property type="match status" value="1"/>
</dbReference>